<dbReference type="SUPFAM" id="SSF52540">
    <property type="entry name" value="P-loop containing nucleoside triphosphate hydrolases"/>
    <property type="match status" value="1"/>
</dbReference>
<accession>A0A3A9KIP6</accession>
<sequence>MKGKLHILGGAGSGTSTLGASLSKILPHTYLDTDDYFWITKFTEQRQVPERRRMLKKDLSLNEKWILSGAVCGWGDNFKSYFDLAIFLWIPQDIRLARLQQREFKRYGNEVLPGGSKYDHSKAFLDWASLYDNAGMEVRSKSLHEQWMSKLSCPILRIEGDYSIDERVNIVLDYLNSN</sequence>
<name>A0A3A9KIP6_9BACI</name>
<protein>
    <recommendedName>
        <fullName evidence="3">Adenylate kinase</fullName>
    </recommendedName>
</protein>
<evidence type="ECO:0000313" key="2">
    <source>
        <dbReference type="Proteomes" id="UP000281498"/>
    </source>
</evidence>
<gene>
    <name evidence="1" type="ORF">CR203_24545</name>
</gene>
<proteinExistence type="predicted"/>
<dbReference type="OrthoDB" id="9800332at2"/>
<dbReference type="NCBIfam" id="NF004861">
    <property type="entry name" value="PRK06217.1"/>
    <property type="match status" value="1"/>
</dbReference>
<dbReference type="PANTHER" id="PTHR37816">
    <property type="entry name" value="YALI0E33011P"/>
    <property type="match status" value="1"/>
</dbReference>
<dbReference type="InterPro" id="IPR052922">
    <property type="entry name" value="Cytidylate_Kinase-2"/>
</dbReference>
<organism evidence="1 2">
    <name type="scientific">Salipaludibacillus neizhouensis</name>
    <dbReference type="NCBI Taxonomy" id="885475"/>
    <lineage>
        <taxon>Bacteria</taxon>
        <taxon>Bacillati</taxon>
        <taxon>Bacillota</taxon>
        <taxon>Bacilli</taxon>
        <taxon>Bacillales</taxon>
        <taxon>Bacillaceae</taxon>
    </lineage>
</organism>
<dbReference type="InterPro" id="IPR027417">
    <property type="entry name" value="P-loop_NTPase"/>
</dbReference>
<dbReference type="RefSeq" id="WP_110935647.1">
    <property type="nucleotide sequence ID" value="NZ_KZ614146.1"/>
</dbReference>
<dbReference type="PANTHER" id="PTHR37816:SF2">
    <property type="entry name" value="DNA TOPOLOGY MODULATION PROTEIN FLAR-RELATED PROTEIN"/>
    <property type="match status" value="1"/>
</dbReference>
<dbReference type="EMBL" id="PDOE01000041">
    <property type="protein sequence ID" value="RKL64756.1"/>
    <property type="molecule type" value="Genomic_DNA"/>
</dbReference>
<reference evidence="1 2" key="1">
    <citation type="submission" date="2017-10" db="EMBL/GenBank/DDBJ databases">
        <title>Bacillus sp. nov., a halophilic bacterium isolated from a Keqin Lake.</title>
        <authorList>
            <person name="Wang H."/>
        </authorList>
    </citation>
    <scope>NUCLEOTIDE SEQUENCE [LARGE SCALE GENOMIC DNA]</scope>
    <source>
        <strain evidence="1 2">KCTC 13187</strain>
    </source>
</reference>
<evidence type="ECO:0000313" key="1">
    <source>
        <dbReference type="EMBL" id="RKL64756.1"/>
    </source>
</evidence>
<dbReference type="Proteomes" id="UP000281498">
    <property type="component" value="Unassembled WGS sequence"/>
</dbReference>
<dbReference type="AlphaFoldDB" id="A0A3A9KIP6"/>
<keyword evidence="2" id="KW-1185">Reference proteome</keyword>
<evidence type="ECO:0008006" key="3">
    <source>
        <dbReference type="Google" id="ProtNLM"/>
    </source>
</evidence>
<dbReference type="Gene3D" id="3.40.50.300">
    <property type="entry name" value="P-loop containing nucleotide triphosphate hydrolases"/>
    <property type="match status" value="1"/>
</dbReference>
<comment type="caution">
    <text evidence="1">The sequence shown here is derived from an EMBL/GenBank/DDBJ whole genome shotgun (WGS) entry which is preliminary data.</text>
</comment>